<gene>
    <name evidence="3" type="ORF">BCR33DRAFT_657359</name>
</gene>
<keyword evidence="4" id="KW-1185">Reference proteome</keyword>
<sequence>INSPTLTIVDFTATWCGPCKMVAPRYEALASKYPSVPFLKVDVDQHRDISGTWGVRAMPTFMFFQAGQKVDEVVGADIGKVESLVYMKAPKGGSFPATGGGRLGVVVEVGRLGVLM</sequence>
<evidence type="ECO:0000256" key="1">
    <source>
        <dbReference type="ARBA" id="ARBA00023157"/>
    </source>
</evidence>
<keyword evidence="1" id="KW-1015">Disulfide bond</keyword>
<dbReference type="Pfam" id="PF00085">
    <property type="entry name" value="Thioredoxin"/>
    <property type="match status" value="1"/>
</dbReference>
<dbReference type="SUPFAM" id="SSF52833">
    <property type="entry name" value="Thioredoxin-like"/>
    <property type="match status" value="1"/>
</dbReference>
<dbReference type="STRING" id="329046.A0A1Y2CQ57"/>
<proteinExistence type="predicted"/>
<name>A0A1Y2CQ57_9FUNG</name>
<dbReference type="AlphaFoldDB" id="A0A1Y2CQ57"/>
<dbReference type="Proteomes" id="UP000193642">
    <property type="component" value="Unassembled WGS sequence"/>
</dbReference>
<dbReference type="InterPro" id="IPR013766">
    <property type="entry name" value="Thioredoxin_domain"/>
</dbReference>
<dbReference type="InterPro" id="IPR036249">
    <property type="entry name" value="Thioredoxin-like_sf"/>
</dbReference>
<dbReference type="EMBL" id="MCGO01000010">
    <property type="protein sequence ID" value="ORY49162.1"/>
    <property type="molecule type" value="Genomic_DNA"/>
</dbReference>
<feature type="domain" description="Thioredoxin" evidence="2">
    <location>
        <begin position="1"/>
        <end position="111"/>
    </location>
</feature>
<dbReference type="PROSITE" id="PS51352">
    <property type="entry name" value="THIOREDOXIN_2"/>
    <property type="match status" value="1"/>
</dbReference>
<accession>A0A1Y2CQ57</accession>
<evidence type="ECO:0000313" key="3">
    <source>
        <dbReference type="EMBL" id="ORY49162.1"/>
    </source>
</evidence>
<dbReference type="PANTHER" id="PTHR46115">
    <property type="entry name" value="THIOREDOXIN-LIKE PROTEIN 1"/>
    <property type="match status" value="1"/>
</dbReference>
<dbReference type="CDD" id="cd02947">
    <property type="entry name" value="TRX_family"/>
    <property type="match status" value="1"/>
</dbReference>
<feature type="non-terminal residue" evidence="3">
    <location>
        <position position="1"/>
    </location>
</feature>
<evidence type="ECO:0000313" key="4">
    <source>
        <dbReference type="Proteomes" id="UP000193642"/>
    </source>
</evidence>
<dbReference type="Gene3D" id="3.40.30.10">
    <property type="entry name" value="Glutaredoxin"/>
    <property type="match status" value="1"/>
</dbReference>
<organism evidence="3 4">
    <name type="scientific">Rhizoclosmatium globosum</name>
    <dbReference type="NCBI Taxonomy" id="329046"/>
    <lineage>
        <taxon>Eukaryota</taxon>
        <taxon>Fungi</taxon>
        <taxon>Fungi incertae sedis</taxon>
        <taxon>Chytridiomycota</taxon>
        <taxon>Chytridiomycota incertae sedis</taxon>
        <taxon>Chytridiomycetes</taxon>
        <taxon>Chytridiales</taxon>
        <taxon>Chytriomycetaceae</taxon>
        <taxon>Rhizoclosmatium</taxon>
    </lineage>
</organism>
<dbReference type="PRINTS" id="PR00421">
    <property type="entry name" value="THIOREDOXIN"/>
</dbReference>
<reference evidence="3 4" key="1">
    <citation type="submission" date="2016-07" db="EMBL/GenBank/DDBJ databases">
        <title>Pervasive Adenine N6-methylation of Active Genes in Fungi.</title>
        <authorList>
            <consortium name="DOE Joint Genome Institute"/>
            <person name="Mondo S.J."/>
            <person name="Dannebaum R.O."/>
            <person name="Kuo R.C."/>
            <person name="Labutti K."/>
            <person name="Haridas S."/>
            <person name="Kuo A."/>
            <person name="Salamov A."/>
            <person name="Ahrendt S.R."/>
            <person name="Lipzen A."/>
            <person name="Sullivan W."/>
            <person name="Andreopoulos W.B."/>
            <person name="Clum A."/>
            <person name="Lindquist E."/>
            <person name="Daum C."/>
            <person name="Ramamoorthy G.K."/>
            <person name="Gryganskyi A."/>
            <person name="Culley D."/>
            <person name="Magnuson J.K."/>
            <person name="James T.Y."/>
            <person name="O'Malley M.A."/>
            <person name="Stajich J.E."/>
            <person name="Spatafora J.W."/>
            <person name="Visel A."/>
            <person name="Grigoriev I.V."/>
        </authorList>
    </citation>
    <scope>NUCLEOTIDE SEQUENCE [LARGE SCALE GENOMIC DNA]</scope>
    <source>
        <strain evidence="3 4">JEL800</strain>
    </source>
</reference>
<comment type="caution">
    <text evidence="3">The sequence shown here is derived from an EMBL/GenBank/DDBJ whole genome shotgun (WGS) entry which is preliminary data.</text>
</comment>
<dbReference type="InterPro" id="IPR017937">
    <property type="entry name" value="Thioredoxin_CS"/>
</dbReference>
<protein>
    <submittedName>
        <fullName evidence="3">Thioredoxin-domain-containing protein</fullName>
    </submittedName>
</protein>
<dbReference type="OrthoDB" id="10263751at2759"/>
<evidence type="ECO:0000259" key="2">
    <source>
        <dbReference type="PROSITE" id="PS51352"/>
    </source>
</evidence>
<dbReference type="PROSITE" id="PS00194">
    <property type="entry name" value="THIOREDOXIN_1"/>
    <property type="match status" value="1"/>
</dbReference>